<dbReference type="AlphaFoldDB" id="A0A542ZWR1"/>
<name>A0A542ZWR1_RARFA</name>
<dbReference type="EMBL" id="VFOS01000001">
    <property type="protein sequence ID" value="TQL64787.1"/>
    <property type="molecule type" value="Genomic_DNA"/>
</dbReference>
<reference evidence="1 2" key="1">
    <citation type="submission" date="2019-06" db="EMBL/GenBank/DDBJ databases">
        <title>Sequencing the genomes of 1000 actinobacteria strains.</title>
        <authorList>
            <person name="Klenk H.-P."/>
        </authorList>
    </citation>
    <scope>NUCLEOTIDE SEQUENCE [LARGE SCALE GENOMIC DNA]</scope>
    <source>
        <strain evidence="1 2">DSM 4813</strain>
    </source>
</reference>
<dbReference type="OrthoDB" id="4978768at2"/>
<evidence type="ECO:0000313" key="2">
    <source>
        <dbReference type="Proteomes" id="UP000315389"/>
    </source>
</evidence>
<sequence length="96" mass="11083">MSTNQVAEQVWTTPDGAPARFIWNQRRFVAWAKPLPWIARIPWWEVDADRGPNPADRGVEQAMWQVEAKALDNGEILIFDLGLIDPPQWRIRAVFS</sequence>
<organism evidence="1 2">
    <name type="scientific">Rarobacter faecitabidus</name>
    <dbReference type="NCBI Taxonomy" id="13243"/>
    <lineage>
        <taxon>Bacteria</taxon>
        <taxon>Bacillati</taxon>
        <taxon>Actinomycetota</taxon>
        <taxon>Actinomycetes</taxon>
        <taxon>Micrococcales</taxon>
        <taxon>Rarobacteraceae</taxon>
        <taxon>Rarobacter</taxon>
    </lineage>
</organism>
<evidence type="ECO:0000313" key="1">
    <source>
        <dbReference type="EMBL" id="TQL64787.1"/>
    </source>
</evidence>
<accession>A0A542ZWR1</accession>
<comment type="caution">
    <text evidence="1">The sequence shown here is derived from an EMBL/GenBank/DDBJ whole genome shotgun (WGS) entry which is preliminary data.</text>
</comment>
<dbReference type="Proteomes" id="UP000315389">
    <property type="component" value="Unassembled WGS sequence"/>
</dbReference>
<keyword evidence="2" id="KW-1185">Reference proteome</keyword>
<proteinExistence type="predicted"/>
<dbReference type="RefSeq" id="WP_142119979.1">
    <property type="nucleotide sequence ID" value="NZ_BAAASV010000001.1"/>
</dbReference>
<protein>
    <submittedName>
        <fullName evidence="1">Uncharacterized protein</fullName>
    </submittedName>
</protein>
<gene>
    <name evidence="1" type="ORF">FB461_1308</name>
</gene>